<dbReference type="SUPFAM" id="SSF48452">
    <property type="entry name" value="TPR-like"/>
    <property type="match status" value="1"/>
</dbReference>
<evidence type="ECO:0000313" key="2">
    <source>
        <dbReference type="Proteomes" id="UP000594459"/>
    </source>
</evidence>
<evidence type="ECO:0000313" key="1">
    <source>
        <dbReference type="EMBL" id="QPC98026.1"/>
    </source>
</evidence>
<organism evidence="1 2">
    <name type="scientific">Qipengyuania soli</name>
    <dbReference type="NCBI Taxonomy" id="2782568"/>
    <lineage>
        <taxon>Bacteria</taxon>
        <taxon>Pseudomonadati</taxon>
        <taxon>Pseudomonadota</taxon>
        <taxon>Alphaproteobacteria</taxon>
        <taxon>Sphingomonadales</taxon>
        <taxon>Erythrobacteraceae</taxon>
        <taxon>Qipengyuania</taxon>
    </lineage>
</organism>
<evidence type="ECO:0008006" key="3">
    <source>
        <dbReference type="Google" id="ProtNLM"/>
    </source>
</evidence>
<reference evidence="1 2" key="1">
    <citation type="submission" date="2020-11" db="EMBL/GenBank/DDBJ databases">
        <title>The genome sequence of Erythrobacter sp. 6D36.</title>
        <authorList>
            <person name="Liu Y."/>
        </authorList>
    </citation>
    <scope>NUCLEOTIDE SEQUENCE [LARGE SCALE GENOMIC DNA]</scope>
    <source>
        <strain evidence="1 2">6D36</strain>
    </source>
</reference>
<dbReference type="AlphaFoldDB" id="A0A7S8IUR2"/>
<dbReference type="EMBL" id="CP064654">
    <property type="protein sequence ID" value="QPC98026.1"/>
    <property type="molecule type" value="Genomic_DNA"/>
</dbReference>
<dbReference type="KEGG" id="qso:IRL76_09005"/>
<gene>
    <name evidence="1" type="ORF">IRL76_09005</name>
</gene>
<keyword evidence="2" id="KW-1185">Reference proteome</keyword>
<dbReference type="InterPro" id="IPR011990">
    <property type="entry name" value="TPR-like_helical_dom_sf"/>
</dbReference>
<proteinExistence type="predicted"/>
<sequence>MGRRHLATGVGVLAFAFLALVNGFDRMSEQRPSFGRFVPQTFAATSSRRAAADFLLEPDVQAARGAAAAAITKDPLEARSLGFLGTALLQSGQVLPAHRAFLQAAKLSKREPLSQLYFFEQELSVGSYARAAARLDAFLRSVANRDVAQVMLAMFEERAGNGAYLTQRLADSPRWADAYLRAEGADPERLRKRATFLARSDVSLDAIGCDAVLPMIRELGRLNFRTEADSVTRRHCPGRAPEGDIADAEFEAFGDDTAPLGWRRYRSGDVRVTRLAGDEARIELENRSSVTRLVLSQPVSLAPGSYVIRAKVDGPGGQDLVASLNCTTPSRPRAQRQRIDRDGQTLTAVTCADAVLGLWLRPGSGRVVVDRIELSPLNP</sequence>
<dbReference type="Proteomes" id="UP000594459">
    <property type="component" value="Chromosome"/>
</dbReference>
<dbReference type="RefSeq" id="WP_200981036.1">
    <property type="nucleotide sequence ID" value="NZ_CP064654.1"/>
</dbReference>
<accession>A0A7S8IUR2</accession>
<name>A0A7S8IUR2_9SPHN</name>
<protein>
    <recommendedName>
        <fullName evidence="3">Tetratricopeptide repeat protein</fullName>
    </recommendedName>
</protein>